<comment type="catalytic activity">
    <reaction evidence="8">
        <text>L-seryl-[protein] + ATP = O-phospho-L-seryl-[protein] + ADP + H(+)</text>
        <dbReference type="Rhea" id="RHEA:17989"/>
        <dbReference type="Rhea" id="RHEA-COMP:9863"/>
        <dbReference type="Rhea" id="RHEA-COMP:11604"/>
        <dbReference type="ChEBI" id="CHEBI:15378"/>
        <dbReference type="ChEBI" id="CHEBI:29999"/>
        <dbReference type="ChEBI" id="CHEBI:30616"/>
        <dbReference type="ChEBI" id="CHEBI:83421"/>
        <dbReference type="ChEBI" id="CHEBI:456216"/>
        <dbReference type="EC" id="2.7.11.1"/>
    </reaction>
</comment>
<evidence type="ECO:0000256" key="8">
    <source>
        <dbReference type="ARBA" id="ARBA00048679"/>
    </source>
</evidence>
<dbReference type="EC" id="2.7.11.1" evidence="1"/>
<dbReference type="Gene3D" id="1.10.510.10">
    <property type="entry name" value="Transferase(Phosphotransferase) domain 1"/>
    <property type="match status" value="1"/>
</dbReference>
<dbReference type="SUPFAM" id="SSF56112">
    <property type="entry name" value="Protein kinase-like (PK-like)"/>
    <property type="match status" value="1"/>
</dbReference>
<feature type="domain" description="RIO-type" evidence="9">
    <location>
        <begin position="58"/>
        <end position="156"/>
    </location>
</feature>
<proteinExistence type="predicted"/>
<reference evidence="10" key="1">
    <citation type="submission" date="2018-01" db="EMBL/GenBank/DDBJ databases">
        <authorList>
            <person name="Regsiter A."/>
            <person name="William W."/>
        </authorList>
    </citation>
    <scope>NUCLEOTIDE SEQUENCE</scope>
    <source>
        <strain evidence="10">TRIP AH-1</strain>
    </source>
</reference>
<dbReference type="AlphaFoldDB" id="A0A445MUD3"/>
<evidence type="ECO:0000256" key="2">
    <source>
        <dbReference type="ARBA" id="ARBA00022527"/>
    </source>
</evidence>
<evidence type="ECO:0000256" key="7">
    <source>
        <dbReference type="ARBA" id="ARBA00047899"/>
    </source>
</evidence>
<dbReference type="GO" id="GO:0005524">
    <property type="term" value="F:ATP binding"/>
    <property type="evidence" value="ECO:0007669"/>
    <property type="project" value="UniProtKB-KW"/>
</dbReference>
<evidence type="ECO:0000256" key="5">
    <source>
        <dbReference type="ARBA" id="ARBA00022777"/>
    </source>
</evidence>
<evidence type="ECO:0000256" key="4">
    <source>
        <dbReference type="ARBA" id="ARBA00022741"/>
    </source>
</evidence>
<keyword evidence="2" id="KW-0723">Serine/threonine-protein kinase</keyword>
<keyword evidence="4" id="KW-0547">Nucleotide-binding</keyword>
<keyword evidence="3" id="KW-0808">Transferase</keyword>
<dbReference type="GO" id="GO:0004674">
    <property type="term" value="F:protein serine/threonine kinase activity"/>
    <property type="evidence" value="ECO:0007669"/>
    <property type="project" value="UniProtKB-KW"/>
</dbReference>
<accession>A0A445MUD3</accession>
<protein>
    <recommendedName>
        <fullName evidence="1">non-specific serine/threonine protein kinase</fullName>
        <ecNumber evidence="1">2.7.11.1</ecNumber>
    </recommendedName>
</protein>
<evidence type="ECO:0000256" key="6">
    <source>
        <dbReference type="ARBA" id="ARBA00022840"/>
    </source>
</evidence>
<evidence type="ECO:0000256" key="1">
    <source>
        <dbReference type="ARBA" id="ARBA00012513"/>
    </source>
</evidence>
<evidence type="ECO:0000313" key="10">
    <source>
        <dbReference type="EMBL" id="SPD73075.1"/>
    </source>
</evidence>
<organism evidence="10">
    <name type="scientific">uncultured Desulfobacterium sp</name>
    <dbReference type="NCBI Taxonomy" id="201089"/>
    <lineage>
        <taxon>Bacteria</taxon>
        <taxon>Pseudomonadati</taxon>
        <taxon>Thermodesulfobacteriota</taxon>
        <taxon>Desulfobacteria</taxon>
        <taxon>Desulfobacterales</taxon>
        <taxon>Desulfobacteriaceae</taxon>
        <taxon>Desulfobacterium</taxon>
        <taxon>environmental samples</taxon>
    </lineage>
</organism>
<name>A0A445MUD3_9BACT</name>
<evidence type="ECO:0000259" key="9">
    <source>
        <dbReference type="Pfam" id="PF01163"/>
    </source>
</evidence>
<gene>
    <name evidence="10" type="ORF">PITCH_A1670018</name>
</gene>
<evidence type="ECO:0000256" key="3">
    <source>
        <dbReference type="ARBA" id="ARBA00022679"/>
    </source>
</evidence>
<sequence>MFDPLNIEDLSEDRAVLLRPPSNTRPAVWLIEEDGVRAVIKDFMANGFFYRNTFGRFLVWREAKALRRLKGLKGVPGLFKVLGGLSLVIEEIPGSTMKQVQNKKRLPDGFFDALKALVDRFHEKGMAHCDLKKAENILLGEDGRPYVIDWAASISRNEFCLPLLNMIYRRFLKDDYDAITKRKLVHSPELVSPEERNAYFYQSMAERVIRAFRDRLRALLKKVA</sequence>
<keyword evidence="5" id="KW-0418">Kinase</keyword>
<dbReference type="InterPro" id="IPR018934">
    <property type="entry name" value="RIO_dom"/>
</dbReference>
<dbReference type="EMBL" id="OJIN01000076">
    <property type="protein sequence ID" value="SPD73075.1"/>
    <property type="molecule type" value="Genomic_DNA"/>
</dbReference>
<dbReference type="Pfam" id="PF01163">
    <property type="entry name" value="RIO1"/>
    <property type="match status" value="1"/>
</dbReference>
<comment type="catalytic activity">
    <reaction evidence="7">
        <text>L-threonyl-[protein] + ATP = O-phospho-L-threonyl-[protein] + ADP + H(+)</text>
        <dbReference type="Rhea" id="RHEA:46608"/>
        <dbReference type="Rhea" id="RHEA-COMP:11060"/>
        <dbReference type="Rhea" id="RHEA-COMP:11605"/>
        <dbReference type="ChEBI" id="CHEBI:15378"/>
        <dbReference type="ChEBI" id="CHEBI:30013"/>
        <dbReference type="ChEBI" id="CHEBI:30616"/>
        <dbReference type="ChEBI" id="CHEBI:61977"/>
        <dbReference type="ChEBI" id="CHEBI:456216"/>
        <dbReference type="EC" id="2.7.11.1"/>
    </reaction>
</comment>
<dbReference type="InterPro" id="IPR011009">
    <property type="entry name" value="Kinase-like_dom_sf"/>
</dbReference>
<keyword evidence="6" id="KW-0067">ATP-binding</keyword>